<name>A0ABP0EF69_9ASCO</name>
<comment type="similarity">
    <text evidence="1">Belongs to the VPS8 family.</text>
</comment>
<dbReference type="SMART" id="SM00320">
    <property type="entry name" value="WD40"/>
    <property type="match status" value="2"/>
</dbReference>
<reference evidence="4 5" key="1">
    <citation type="submission" date="2024-01" db="EMBL/GenBank/DDBJ databases">
        <authorList>
            <consortium name="Genoscope - CEA"/>
            <person name="William W."/>
        </authorList>
    </citation>
    <scope>NUCLEOTIDE SEQUENCE [LARGE SCALE GENOMIC DNA]</scope>
    <source>
        <strain evidence="4 5">29B2s-10</strain>
    </source>
</reference>
<protein>
    <submittedName>
        <fullName evidence="4">Vacuolar protein sorting-associated protein 8</fullName>
    </submittedName>
</protein>
<evidence type="ECO:0000256" key="1">
    <source>
        <dbReference type="ARBA" id="ARBA00009422"/>
    </source>
</evidence>
<evidence type="ECO:0000313" key="4">
    <source>
        <dbReference type="EMBL" id="CAK7912767.1"/>
    </source>
</evidence>
<dbReference type="InterPro" id="IPR015943">
    <property type="entry name" value="WD40/YVTN_repeat-like_dom_sf"/>
</dbReference>
<sequence length="1340" mass="149571">MYGGATMASGEGCRCKIYVHSDMSGSISGELKSINLSDNPNPLCIATTTMSPVESPLYSMDGSMTSSPSHSASTVSLSGSAGAGAVRKLRFDDRSQTLVSLALRSNAASKNIEPVSRREADVSAPLVPLNHIKWSPVASLSQVISSSDFIQRFGTPQTFEVSTVYMAIATDKGHVIGFNYRQSIEFALQTAPDITYLSFSSDSTHLAAGHSSGRISIWDLSTAATTVTTGADSIAAVSTLPTHTIATSMTGHDGLSAINSVGFVAAYHSQLFSSDSNGTVCYHHGIKQVLRKHFVSQRVLSRAKSSIMACELLPLGSSEQITDSIGLVSVMTGNTLLVCSFLSLDNQHIVKVREHHTARRKKNGSTSAMASTATLAWYPCMQIPNTLHVENAKLAYAWDNQLYILELQNDTLPQNFLAVLSDLKDKDKALPTLAMTKTSTWTNPQGSISAVNWISSKLVCVTCNNVMTTLHYSGTKLTVVGEDTTMGITPITVRNSRDRLLVLGDDHSVILGSLVNWADTLVHLLSQGDHLSALARATEFYNSTDSCLLEVNGLPISAPVRKPLVKRHLLDIMTISINYLFQQRGNAATSLKLYFDIFCDLRRDDPTEVSMVTMPVLDAIFEQFQDEDVFFDTLEPYLLRGSIDVLSPTVLQALVSYYARMERGYILTEILCVLDIRLLDIDLTMQLCRKYNLRDALVYIWNYLLQDYETPFVEYINDIRVGALDSVSCGVFTYMSYILTGRQYPTDRLIGLEMESKARKSICKYLFSNTIVDGALTTDNDSIFPYLSMFLRFDSFEMLSTLNEFFEDTVLNDNEGILLNRQYIIEALLDIFDTHSQEFNTRDRCQLGIFIARNYPKYSQFIRLSDSTLDGIIDDLCSNTDDDILDDCQLALQSLISEYEPEIDPVLIAKIQAAKFYDVLMGIYRTEMRYSNVLESWLQKMASHNDGKSMGKVLEDCFNGCKRNSSERHNLVNVVRDNFSTLLAIDSRSLVRLVELNCPSVHGEILRVEHKTELLASYIEELLRVVDIEKINGQIIHKYVEVLLQEKDRDISKLLSFVKRLAVTKVGVVLSDVEKLLSDADCIDGSTILFMEESRYEEALDGVLKRMTSLGDVPEVEKYGMLAMDICDSQEPQNFDGELYLNERMWLRLIDTCVEIAHGESSTRINGLLQTCFKRVSTKKDTSNSQDRSVFAIFNKFLERIGEDKKIAVATLSNVRGILHEVFVSYSYESEMLKICLRSLHSGINKSMKVIRSQALRGMDIRQKNCTSCGKAMWGNDISEDHWLAWEDRSRETIHVNLEVDINGKYRHCGLIFFACGHGYHQPCFDGLGGGEVCVLENLS</sequence>
<dbReference type="InterPro" id="IPR036322">
    <property type="entry name" value="WD40_repeat_dom_sf"/>
</dbReference>
<dbReference type="InterPro" id="IPR025941">
    <property type="entry name" value="Vps8_central_dom"/>
</dbReference>
<dbReference type="PANTHER" id="PTHR12616:SF8">
    <property type="entry name" value="VACUOLAR PROTEIN SORTING-ASSOCIATED PROTEIN 8 HOMOLOG"/>
    <property type="match status" value="1"/>
</dbReference>
<accession>A0ABP0EF69</accession>
<dbReference type="Pfam" id="PF12816">
    <property type="entry name" value="TPR_Vps8"/>
    <property type="match status" value="1"/>
</dbReference>
<dbReference type="EMBL" id="OZ004258">
    <property type="protein sequence ID" value="CAK7912767.1"/>
    <property type="molecule type" value="Genomic_DNA"/>
</dbReference>
<gene>
    <name evidence="4" type="primary">VPS8</name>
    <name evidence="4" type="ORF">CAAN4_F08526</name>
</gene>
<feature type="repeat" description="WD" evidence="2">
    <location>
        <begin position="194"/>
        <end position="228"/>
    </location>
</feature>
<dbReference type="Pfam" id="PF23410">
    <property type="entry name" value="Beta-prop_VPS8"/>
    <property type="match status" value="1"/>
</dbReference>
<keyword evidence="2" id="KW-0853">WD repeat</keyword>
<evidence type="ECO:0000313" key="5">
    <source>
        <dbReference type="Proteomes" id="UP001497600"/>
    </source>
</evidence>
<dbReference type="Gene3D" id="2.130.10.10">
    <property type="entry name" value="YVTN repeat-like/Quinoprotein amine dehydrogenase"/>
    <property type="match status" value="1"/>
</dbReference>
<evidence type="ECO:0000259" key="3">
    <source>
        <dbReference type="Pfam" id="PF12816"/>
    </source>
</evidence>
<feature type="domain" description="Vacuolar protein sorting-associated protein 8 central" evidence="3">
    <location>
        <begin position="629"/>
        <end position="806"/>
    </location>
</feature>
<keyword evidence="5" id="KW-1185">Reference proteome</keyword>
<dbReference type="InterPro" id="IPR001680">
    <property type="entry name" value="WD40_rpt"/>
</dbReference>
<organism evidence="4 5">
    <name type="scientific">[Candida] anglica</name>
    <dbReference type="NCBI Taxonomy" id="148631"/>
    <lineage>
        <taxon>Eukaryota</taxon>
        <taxon>Fungi</taxon>
        <taxon>Dikarya</taxon>
        <taxon>Ascomycota</taxon>
        <taxon>Saccharomycotina</taxon>
        <taxon>Pichiomycetes</taxon>
        <taxon>Debaryomycetaceae</taxon>
        <taxon>Kurtzmaniella</taxon>
    </lineage>
</organism>
<evidence type="ECO:0000256" key="2">
    <source>
        <dbReference type="PROSITE-ProRule" id="PRU00221"/>
    </source>
</evidence>
<dbReference type="PROSITE" id="PS50082">
    <property type="entry name" value="WD_REPEATS_2"/>
    <property type="match status" value="1"/>
</dbReference>
<dbReference type="Proteomes" id="UP001497600">
    <property type="component" value="Chromosome F"/>
</dbReference>
<dbReference type="SUPFAM" id="SSF50978">
    <property type="entry name" value="WD40 repeat-like"/>
    <property type="match status" value="1"/>
</dbReference>
<dbReference type="InterPro" id="IPR045111">
    <property type="entry name" value="Vps41/Vps8"/>
</dbReference>
<dbReference type="PANTHER" id="PTHR12616">
    <property type="entry name" value="VACUOLAR PROTEIN SORTING VPS41"/>
    <property type="match status" value="1"/>
</dbReference>
<proteinExistence type="inferred from homology"/>